<accession>A0ABQ4NBB3</accession>
<evidence type="ECO:0000259" key="3">
    <source>
        <dbReference type="Pfam" id="PF12773"/>
    </source>
</evidence>
<evidence type="ECO:0000313" key="4">
    <source>
        <dbReference type="EMBL" id="GIQ65522.1"/>
    </source>
</evidence>
<proteinExistence type="predicted"/>
<evidence type="ECO:0000256" key="1">
    <source>
        <dbReference type="SAM" id="Coils"/>
    </source>
</evidence>
<gene>
    <name evidence="4" type="ORF">PACILC2_40900</name>
</gene>
<keyword evidence="1" id="KW-0175">Coiled coil</keyword>
<dbReference type="Proteomes" id="UP000680304">
    <property type="component" value="Unassembled WGS sequence"/>
</dbReference>
<dbReference type="EMBL" id="BOVJ01000136">
    <property type="protein sequence ID" value="GIQ65522.1"/>
    <property type="molecule type" value="Genomic_DNA"/>
</dbReference>
<dbReference type="InterPro" id="IPR025874">
    <property type="entry name" value="DZR"/>
</dbReference>
<reference evidence="4 5" key="1">
    <citation type="submission" date="2021-04" db="EMBL/GenBank/DDBJ databases">
        <title>Draft genome sequence of Paenibacillus cisolokensis, LC2-13A.</title>
        <authorList>
            <person name="Uke A."/>
            <person name="Chhe C."/>
            <person name="Baramee S."/>
            <person name="Kosugi A."/>
        </authorList>
    </citation>
    <scope>NUCLEOTIDE SEQUENCE [LARGE SCALE GENOMIC DNA]</scope>
    <source>
        <strain evidence="4 5">LC2-13A</strain>
    </source>
</reference>
<evidence type="ECO:0000256" key="2">
    <source>
        <dbReference type="SAM" id="MobiDB-lite"/>
    </source>
</evidence>
<feature type="coiled-coil region" evidence="1">
    <location>
        <begin position="65"/>
        <end position="92"/>
    </location>
</feature>
<protein>
    <recommendedName>
        <fullName evidence="3">DZANK-type domain-containing protein</fullName>
    </recommendedName>
</protein>
<feature type="domain" description="DZANK-type" evidence="3">
    <location>
        <begin position="95"/>
        <end position="147"/>
    </location>
</feature>
<feature type="region of interest" description="Disordered" evidence="2">
    <location>
        <begin position="168"/>
        <end position="303"/>
    </location>
</feature>
<sequence length="303" mass="33279">MSFFDKMKQSATEAARKAQQTVEVTRLKAQISSREKEIEKVYTQIGEAVFLAYAAGDTAQSESEVTALCERVKSIRDDIAELERRIKFIRMEKTCECGRVVGMDVKFCPDCGRRFPDEPVFEEPRIIICSSCHADNEPNSKFCAFCGSDLTGGNVREPEDARVYLEEPAAAESDQGSSQAGPGEWQEDGEPVRASGDTRPETEVPAGHADARPGGGSERAAEQSRPTFGWSDETAAGESGPAQGSISTSRYKEVYYRETFQRPESYVLDEDDGQPSQAGPDEREVPLDRRHGEGSGKPGDDSR</sequence>
<evidence type="ECO:0000313" key="5">
    <source>
        <dbReference type="Proteomes" id="UP000680304"/>
    </source>
</evidence>
<keyword evidence="5" id="KW-1185">Reference proteome</keyword>
<feature type="compositionally biased region" description="Basic and acidic residues" evidence="2">
    <location>
        <begin position="280"/>
        <end position="303"/>
    </location>
</feature>
<name>A0ABQ4NBB3_9BACL</name>
<feature type="compositionally biased region" description="Basic and acidic residues" evidence="2">
    <location>
        <begin position="250"/>
        <end position="261"/>
    </location>
</feature>
<dbReference type="RefSeq" id="WP_213530013.1">
    <property type="nucleotide sequence ID" value="NZ_BOVJ01000136.1"/>
</dbReference>
<organism evidence="4 5">
    <name type="scientific">Paenibacillus cisolokensis</name>
    <dbReference type="NCBI Taxonomy" id="1658519"/>
    <lineage>
        <taxon>Bacteria</taxon>
        <taxon>Bacillati</taxon>
        <taxon>Bacillota</taxon>
        <taxon>Bacilli</taxon>
        <taxon>Bacillales</taxon>
        <taxon>Paenibacillaceae</taxon>
        <taxon>Paenibacillus</taxon>
    </lineage>
</organism>
<dbReference type="Pfam" id="PF12773">
    <property type="entry name" value="DZR"/>
    <property type="match status" value="1"/>
</dbReference>
<comment type="caution">
    <text evidence="4">The sequence shown here is derived from an EMBL/GenBank/DDBJ whole genome shotgun (WGS) entry which is preliminary data.</text>
</comment>